<protein>
    <submittedName>
        <fullName evidence="9">ABC transporter permease subunit</fullName>
    </submittedName>
</protein>
<feature type="transmembrane region" description="Helical" evidence="7">
    <location>
        <begin position="101"/>
        <end position="124"/>
    </location>
</feature>
<accession>A0A972H1K9</accession>
<organism evidence="9 10">
    <name type="scientific">Paenibacillus foliorum</name>
    <dbReference type="NCBI Taxonomy" id="2654974"/>
    <lineage>
        <taxon>Bacteria</taxon>
        <taxon>Bacillati</taxon>
        <taxon>Bacillota</taxon>
        <taxon>Bacilli</taxon>
        <taxon>Bacillales</taxon>
        <taxon>Paenibacillaceae</taxon>
        <taxon>Paenibacillus</taxon>
    </lineage>
</organism>
<evidence type="ECO:0000256" key="6">
    <source>
        <dbReference type="ARBA" id="ARBA00023136"/>
    </source>
</evidence>
<dbReference type="EMBL" id="WHOD01000056">
    <property type="protein sequence ID" value="NOU94546.1"/>
    <property type="molecule type" value="Genomic_DNA"/>
</dbReference>
<dbReference type="Proteomes" id="UP000641588">
    <property type="component" value="Unassembled WGS sequence"/>
</dbReference>
<evidence type="ECO:0000313" key="9">
    <source>
        <dbReference type="EMBL" id="NOU94546.1"/>
    </source>
</evidence>
<dbReference type="InterPro" id="IPR035906">
    <property type="entry name" value="MetI-like_sf"/>
</dbReference>
<comment type="subcellular location">
    <subcellularLocation>
        <location evidence="1 7">Cell membrane</location>
        <topology evidence="1 7">Multi-pass membrane protein</topology>
    </subcellularLocation>
</comment>
<evidence type="ECO:0000256" key="5">
    <source>
        <dbReference type="ARBA" id="ARBA00022989"/>
    </source>
</evidence>
<sequence length="271" mass="30316">MKTKWLPSAFYSLLTLIVLLFFTFPFIWMLLASFKTQVQVLSTDHMFIFKPTFKNYVEVFEQNDYVLYLWNSFLVALGSTLVALLLGLPAAYAIARYRLHAFATVILIAKIIPGISYLVPWYILFTQLHLVDTITVLILSHMVIGLPLIMWIMIPFFESFPMEVEESSWIDGSSKIRAFAAIVLPISLPGIVTSGLLAFIFSWNNFMFSLILSGEKTKTLPIAVFNFISSSSINWGGLMAAACIIIMPVLIMALLTQKYVVSGLSAGAVKG</sequence>
<name>A0A972H1K9_9BACL</name>
<feature type="transmembrane region" description="Helical" evidence="7">
    <location>
        <begin position="136"/>
        <end position="157"/>
    </location>
</feature>
<proteinExistence type="inferred from homology"/>
<reference evidence="9" key="1">
    <citation type="submission" date="2019-10" db="EMBL/GenBank/DDBJ databases">
        <title>Description of Paenibacillus glebae sp. nov.</title>
        <authorList>
            <person name="Carlier A."/>
            <person name="Qi S."/>
        </authorList>
    </citation>
    <scope>NUCLEOTIDE SEQUENCE</scope>
    <source>
        <strain evidence="9">LMG 31456</strain>
    </source>
</reference>
<dbReference type="PANTHER" id="PTHR32243">
    <property type="entry name" value="MALTOSE TRANSPORT SYSTEM PERMEASE-RELATED"/>
    <property type="match status" value="1"/>
</dbReference>
<feature type="domain" description="ABC transmembrane type-1" evidence="8">
    <location>
        <begin position="69"/>
        <end position="256"/>
    </location>
</feature>
<dbReference type="CDD" id="cd06261">
    <property type="entry name" value="TM_PBP2"/>
    <property type="match status" value="1"/>
</dbReference>
<dbReference type="InterPro" id="IPR050901">
    <property type="entry name" value="BP-dep_ABC_trans_perm"/>
</dbReference>
<evidence type="ECO:0000256" key="1">
    <source>
        <dbReference type="ARBA" id="ARBA00004651"/>
    </source>
</evidence>
<gene>
    <name evidence="9" type="ORF">GC093_15155</name>
</gene>
<keyword evidence="4 7" id="KW-0812">Transmembrane</keyword>
<dbReference type="GO" id="GO:0055085">
    <property type="term" value="P:transmembrane transport"/>
    <property type="evidence" value="ECO:0007669"/>
    <property type="project" value="InterPro"/>
</dbReference>
<dbReference type="PROSITE" id="PS50928">
    <property type="entry name" value="ABC_TM1"/>
    <property type="match status" value="1"/>
</dbReference>
<feature type="transmembrane region" description="Helical" evidence="7">
    <location>
        <begin position="178"/>
        <end position="203"/>
    </location>
</feature>
<dbReference type="SUPFAM" id="SSF161098">
    <property type="entry name" value="MetI-like"/>
    <property type="match status" value="1"/>
</dbReference>
<feature type="transmembrane region" description="Helical" evidence="7">
    <location>
        <begin position="68"/>
        <end position="94"/>
    </location>
</feature>
<dbReference type="Gene3D" id="1.10.3720.10">
    <property type="entry name" value="MetI-like"/>
    <property type="match status" value="1"/>
</dbReference>
<keyword evidence="2 7" id="KW-0813">Transport</keyword>
<dbReference type="AlphaFoldDB" id="A0A972H1K9"/>
<evidence type="ECO:0000256" key="7">
    <source>
        <dbReference type="RuleBase" id="RU363032"/>
    </source>
</evidence>
<evidence type="ECO:0000256" key="3">
    <source>
        <dbReference type="ARBA" id="ARBA00022475"/>
    </source>
</evidence>
<keyword evidence="5 7" id="KW-1133">Transmembrane helix</keyword>
<evidence type="ECO:0000256" key="4">
    <source>
        <dbReference type="ARBA" id="ARBA00022692"/>
    </source>
</evidence>
<dbReference type="Pfam" id="PF00528">
    <property type="entry name" value="BPD_transp_1"/>
    <property type="match status" value="1"/>
</dbReference>
<dbReference type="GO" id="GO:0005886">
    <property type="term" value="C:plasma membrane"/>
    <property type="evidence" value="ECO:0007669"/>
    <property type="project" value="UniProtKB-SubCell"/>
</dbReference>
<evidence type="ECO:0000313" key="10">
    <source>
        <dbReference type="Proteomes" id="UP000641588"/>
    </source>
</evidence>
<comment type="caution">
    <text evidence="9">The sequence shown here is derived from an EMBL/GenBank/DDBJ whole genome shotgun (WGS) entry which is preliminary data.</text>
</comment>
<evidence type="ECO:0000256" key="2">
    <source>
        <dbReference type="ARBA" id="ARBA00022448"/>
    </source>
</evidence>
<feature type="transmembrane region" description="Helical" evidence="7">
    <location>
        <begin position="9"/>
        <end position="31"/>
    </location>
</feature>
<keyword evidence="10" id="KW-1185">Reference proteome</keyword>
<dbReference type="InterPro" id="IPR000515">
    <property type="entry name" value="MetI-like"/>
</dbReference>
<dbReference type="RefSeq" id="WP_171652756.1">
    <property type="nucleotide sequence ID" value="NZ_WHOD01000056.1"/>
</dbReference>
<keyword evidence="3" id="KW-1003">Cell membrane</keyword>
<evidence type="ECO:0000259" key="8">
    <source>
        <dbReference type="PROSITE" id="PS50928"/>
    </source>
</evidence>
<keyword evidence="6 7" id="KW-0472">Membrane</keyword>
<dbReference type="PANTHER" id="PTHR32243:SF18">
    <property type="entry name" value="INNER MEMBRANE ABC TRANSPORTER PERMEASE PROTEIN YCJP"/>
    <property type="match status" value="1"/>
</dbReference>
<comment type="similarity">
    <text evidence="7">Belongs to the binding-protein-dependent transport system permease family.</text>
</comment>
<feature type="transmembrane region" description="Helical" evidence="7">
    <location>
        <begin position="235"/>
        <end position="255"/>
    </location>
</feature>